<accession>A0ABD0L5U2</accession>
<feature type="region of interest" description="Disordered" evidence="1">
    <location>
        <begin position="1"/>
        <end position="34"/>
    </location>
</feature>
<reference evidence="2 3" key="1">
    <citation type="journal article" date="2023" name="Sci. Data">
        <title>Genome assembly of the Korean intertidal mud-creeper Batillaria attramentaria.</title>
        <authorList>
            <person name="Patra A.K."/>
            <person name="Ho P.T."/>
            <person name="Jun S."/>
            <person name="Lee S.J."/>
            <person name="Kim Y."/>
            <person name="Won Y.J."/>
        </authorList>
    </citation>
    <scope>NUCLEOTIDE SEQUENCE [LARGE SCALE GENOMIC DNA]</scope>
    <source>
        <strain evidence="2">Wonlab-2016</strain>
    </source>
</reference>
<keyword evidence="3" id="KW-1185">Reference proteome</keyword>
<sequence>MENNMSPQPPVSARDVPAAGRRLNKEPNPVGFEPRVLYGQGKRATTILSGEGYTYPIIAHDAKNDGYDRMKMTTAPMGRLRKGVRPMHMTTMVVAKPGWEPDYTTTNMQVK</sequence>
<gene>
    <name evidence="2" type="ORF">BaRGS_00014271</name>
</gene>
<evidence type="ECO:0000313" key="2">
    <source>
        <dbReference type="EMBL" id="KAK7494379.1"/>
    </source>
</evidence>
<organism evidence="2 3">
    <name type="scientific">Batillaria attramentaria</name>
    <dbReference type="NCBI Taxonomy" id="370345"/>
    <lineage>
        <taxon>Eukaryota</taxon>
        <taxon>Metazoa</taxon>
        <taxon>Spiralia</taxon>
        <taxon>Lophotrochozoa</taxon>
        <taxon>Mollusca</taxon>
        <taxon>Gastropoda</taxon>
        <taxon>Caenogastropoda</taxon>
        <taxon>Sorbeoconcha</taxon>
        <taxon>Cerithioidea</taxon>
        <taxon>Batillariidae</taxon>
        <taxon>Batillaria</taxon>
    </lineage>
</organism>
<proteinExistence type="predicted"/>
<protein>
    <submittedName>
        <fullName evidence="2">Uncharacterized protein</fullName>
    </submittedName>
</protein>
<dbReference type="EMBL" id="JACVVK020000083">
    <property type="protein sequence ID" value="KAK7494379.1"/>
    <property type="molecule type" value="Genomic_DNA"/>
</dbReference>
<dbReference type="Proteomes" id="UP001519460">
    <property type="component" value="Unassembled WGS sequence"/>
</dbReference>
<evidence type="ECO:0000256" key="1">
    <source>
        <dbReference type="SAM" id="MobiDB-lite"/>
    </source>
</evidence>
<comment type="caution">
    <text evidence="2">The sequence shown here is derived from an EMBL/GenBank/DDBJ whole genome shotgun (WGS) entry which is preliminary data.</text>
</comment>
<name>A0ABD0L5U2_9CAEN</name>
<evidence type="ECO:0000313" key="3">
    <source>
        <dbReference type="Proteomes" id="UP001519460"/>
    </source>
</evidence>
<dbReference type="AlphaFoldDB" id="A0ABD0L5U2"/>